<dbReference type="InterPro" id="IPR013822">
    <property type="entry name" value="Signal_recog_particl_SRP54_hlx"/>
</dbReference>
<dbReference type="InterPro" id="IPR006325">
    <property type="entry name" value="SRP54_euk"/>
</dbReference>
<dbReference type="GO" id="GO:0005096">
    <property type="term" value="F:GTPase activator activity"/>
    <property type="evidence" value="ECO:0007669"/>
    <property type="project" value="TreeGrafter"/>
</dbReference>
<dbReference type="Gene3D" id="2.60.40.1670">
    <property type="entry name" value="beta-sandwich domain of Sec23/24"/>
    <property type="match status" value="1"/>
</dbReference>
<dbReference type="InterPro" id="IPR036891">
    <property type="entry name" value="Signal_recog_part_SRP54_M_sf"/>
</dbReference>
<comment type="subcellular location">
    <subcellularLocation>
        <location evidence="4">Cytoplasm</location>
        <location evidence="4">Cytosol</location>
    </subcellularLocation>
    <subcellularLocation>
        <location evidence="1">Cytoplasmic vesicle</location>
        <location evidence="1">COPII-coated vesicle membrane</location>
        <topology evidence="1">Peripheral membrane protein</topology>
        <orientation evidence="1">Cytoplasmic side</orientation>
    </subcellularLocation>
    <subcellularLocation>
        <location evidence="3">Endoplasmic reticulum membrane</location>
        <topology evidence="3">Peripheral membrane protein</topology>
        <orientation evidence="3">Cytoplasmic side</orientation>
    </subcellularLocation>
    <subcellularLocation>
        <location evidence="2">Nucleus speckle</location>
    </subcellularLocation>
</comment>
<dbReference type="CDD" id="cd11287">
    <property type="entry name" value="Sec23_C"/>
    <property type="match status" value="1"/>
</dbReference>
<dbReference type="InterPro" id="IPR036174">
    <property type="entry name" value="Znf_Sec23_Sec24_sf"/>
</dbReference>
<keyword evidence="16" id="KW-0653">Protein transport</keyword>
<evidence type="ECO:0000259" key="30">
    <source>
        <dbReference type="PROSITE" id="PS00300"/>
    </source>
</evidence>
<evidence type="ECO:0000256" key="24">
    <source>
        <dbReference type="ARBA" id="ARBA00034907"/>
    </source>
</evidence>
<evidence type="ECO:0000256" key="22">
    <source>
        <dbReference type="ARBA" id="ARBA00023329"/>
    </source>
</evidence>
<keyword evidence="13" id="KW-0862">Zinc</keyword>
<evidence type="ECO:0000256" key="1">
    <source>
        <dbReference type="ARBA" id="ARBA00004299"/>
    </source>
</evidence>
<dbReference type="InterPro" id="IPR037550">
    <property type="entry name" value="Sec23_C"/>
</dbReference>
<dbReference type="FunFam" id="2.60.40.1670:FF:000006">
    <property type="entry name" value="Protein transport protein SEC23"/>
    <property type="match status" value="1"/>
</dbReference>
<evidence type="ECO:0000256" key="8">
    <source>
        <dbReference type="ARBA" id="ARBA00022490"/>
    </source>
</evidence>
<dbReference type="GO" id="GO:0090110">
    <property type="term" value="P:COPII-coated vesicle cargo loading"/>
    <property type="evidence" value="ECO:0007669"/>
    <property type="project" value="TreeGrafter"/>
</dbReference>
<keyword evidence="7" id="KW-0813">Transport</keyword>
<dbReference type="Pfam" id="PF00448">
    <property type="entry name" value="SRP54"/>
    <property type="match status" value="1"/>
</dbReference>
<dbReference type="InterPro" id="IPR006895">
    <property type="entry name" value="Znf_Sec23_Sec24"/>
</dbReference>
<dbReference type="InterPro" id="IPR036175">
    <property type="entry name" value="Sec23/24_helical_dom_sf"/>
</dbReference>
<keyword evidence="32" id="KW-1185">Reference proteome</keyword>
<proteinExistence type="inferred from homology"/>
<keyword evidence="14" id="KW-0694">RNA-binding</keyword>
<evidence type="ECO:0000256" key="4">
    <source>
        <dbReference type="ARBA" id="ARBA00004514"/>
    </source>
</evidence>
<dbReference type="InterPro" id="IPR027417">
    <property type="entry name" value="P-loop_NTPase"/>
</dbReference>
<dbReference type="FunFam" id="1.20.120.730:FF:000003">
    <property type="entry name" value="Protein transport protein SEC23"/>
    <property type="match status" value="1"/>
</dbReference>
<dbReference type="GO" id="GO:0006614">
    <property type="term" value="P:SRP-dependent cotranslational protein targeting to membrane"/>
    <property type="evidence" value="ECO:0007669"/>
    <property type="project" value="InterPro"/>
</dbReference>
<comment type="catalytic activity">
    <reaction evidence="29">
        <text>GTP + H2O = GDP + phosphate + H(+)</text>
        <dbReference type="Rhea" id="RHEA:19669"/>
        <dbReference type="ChEBI" id="CHEBI:15377"/>
        <dbReference type="ChEBI" id="CHEBI:15378"/>
        <dbReference type="ChEBI" id="CHEBI:37565"/>
        <dbReference type="ChEBI" id="CHEBI:43474"/>
        <dbReference type="ChEBI" id="CHEBI:58189"/>
        <dbReference type="EC" id="3.6.5.4"/>
    </reaction>
    <physiologicalReaction direction="left-to-right" evidence="29">
        <dbReference type="Rhea" id="RHEA:19670"/>
    </physiologicalReaction>
</comment>
<keyword evidence="19" id="KW-0472">Membrane</keyword>
<protein>
    <recommendedName>
        <fullName evidence="26">Protein transport protein Sec23A</fullName>
        <ecNumber evidence="25">3.6.5.4</ecNumber>
    </recommendedName>
    <alternativeName>
        <fullName evidence="27">SEC23-related protein A</fullName>
    </alternativeName>
    <alternativeName>
        <fullName evidence="24">Signal recognition particle 54 kDa protein</fullName>
    </alternativeName>
    <alternativeName>
        <fullName evidence="23">Signal recognition particle subunit SRP54</fullName>
    </alternativeName>
</protein>
<dbReference type="SMART" id="SM00382">
    <property type="entry name" value="AAA"/>
    <property type="match status" value="1"/>
</dbReference>
<evidence type="ECO:0000313" key="31">
    <source>
        <dbReference type="EMBL" id="MBN3313158.1"/>
    </source>
</evidence>
<feature type="non-terminal residue" evidence="31">
    <location>
        <position position="1307"/>
    </location>
</feature>
<evidence type="ECO:0000256" key="26">
    <source>
        <dbReference type="ARBA" id="ARBA00039488"/>
    </source>
</evidence>
<evidence type="ECO:0000256" key="12">
    <source>
        <dbReference type="ARBA" id="ARBA00022824"/>
    </source>
</evidence>
<evidence type="ECO:0000256" key="9">
    <source>
        <dbReference type="ARBA" id="ARBA00022723"/>
    </source>
</evidence>
<dbReference type="InterPro" id="IPR036180">
    <property type="entry name" value="Gelsolin-like_dom_sf"/>
</dbReference>
<dbReference type="SUPFAM" id="SSF81995">
    <property type="entry name" value="beta-sandwich domain of Sec23/24"/>
    <property type="match status" value="1"/>
</dbReference>
<dbReference type="InterPro" id="IPR042101">
    <property type="entry name" value="SRP54_N_sf"/>
</dbReference>
<comment type="similarity">
    <text evidence="6">Belongs to the SEC23/SEC24 family. SEC23 subfamily.</text>
</comment>
<dbReference type="Pfam" id="PF00626">
    <property type="entry name" value="Gelsolin"/>
    <property type="match status" value="1"/>
</dbReference>
<keyword evidence="20" id="KW-0539">Nucleus</keyword>
<dbReference type="CDD" id="cd17875">
    <property type="entry name" value="SRP54_G"/>
    <property type="match status" value="1"/>
</dbReference>
<evidence type="ECO:0000256" key="28">
    <source>
        <dbReference type="ARBA" id="ARBA00045747"/>
    </source>
</evidence>
<evidence type="ECO:0000256" key="15">
    <source>
        <dbReference type="ARBA" id="ARBA00022892"/>
    </source>
</evidence>
<dbReference type="Pfam" id="PF08033">
    <property type="entry name" value="Sec23_BS"/>
    <property type="match status" value="1"/>
</dbReference>
<evidence type="ECO:0000256" key="19">
    <source>
        <dbReference type="ARBA" id="ARBA00023136"/>
    </source>
</evidence>
<dbReference type="Gene3D" id="2.30.30.380">
    <property type="entry name" value="Zn-finger domain of Sec23/24"/>
    <property type="match status" value="1"/>
</dbReference>
<evidence type="ECO:0000256" key="29">
    <source>
        <dbReference type="ARBA" id="ARBA00048157"/>
    </source>
</evidence>
<keyword evidence="21" id="KW-0687">Ribonucleoprotein</keyword>
<dbReference type="GO" id="GO:0016607">
    <property type="term" value="C:nuclear speck"/>
    <property type="evidence" value="ECO:0007669"/>
    <property type="project" value="UniProtKB-SubCell"/>
</dbReference>
<dbReference type="FunFam" id="1.20.120.140:FF:000003">
    <property type="entry name" value="Signal recognition particle 54 kDa protein"/>
    <property type="match status" value="1"/>
</dbReference>
<dbReference type="GO" id="GO:0003924">
    <property type="term" value="F:GTPase activity"/>
    <property type="evidence" value="ECO:0007669"/>
    <property type="project" value="InterPro"/>
</dbReference>
<dbReference type="SMART" id="SM00962">
    <property type="entry name" value="SRP54"/>
    <property type="match status" value="1"/>
</dbReference>
<evidence type="ECO:0000256" key="21">
    <source>
        <dbReference type="ARBA" id="ARBA00023274"/>
    </source>
</evidence>
<dbReference type="GO" id="GO:0005789">
    <property type="term" value="C:endoplasmic reticulum membrane"/>
    <property type="evidence" value="ECO:0007669"/>
    <property type="project" value="UniProtKB-SubCell"/>
</dbReference>
<dbReference type="SUPFAM" id="SSF47446">
    <property type="entry name" value="Signal peptide-binding domain"/>
    <property type="match status" value="1"/>
</dbReference>
<dbReference type="FunFam" id="3.40.20.10:FF:000003">
    <property type="entry name" value="Protein transport protein SEC23"/>
    <property type="match status" value="1"/>
</dbReference>
<dbReference type="InterPro" id="IPR029006">
    <property type="entry name" value="ADF-H/Gelsolin-like_dom_sf"/>
</dbReference>
<dbReference type="FunFam" id="3.40.50.410:FF:000011">
    <property type="entry name" value="Protein transport protein SEC23"/>
    <property type="match status" value="1"/>
</dbReference>
<keyword evidence="18" id="KW-0733">Signal recognition particle</keyword>
<dbReference type="Pfam" id="PF04815">
    <property type="entry name" value="Sec23_helical"/>
    <property type="match status" value="1"/>
</dbReference>
<keyword evidence="15" id="KW-0931">ER-Golgi transport</keyword>
<dbReference type="InterPro" id="IPR006896">
    <property type="entry name" value="Sec23/24_trunk_dom"/>
</dbReference>
<dbReference type="GO" id="GO:0070971">
    <property type="term" value="C:endoplasmic reticulum exit site"/>
    <property type="evidence" value="ECO:0007669"/>
    <property type="project" value="TreeGrafter"/>
</dbReference>
<dbReference type="Gene3D" id="1.10.260.30">
    <property type="entry name" value="Signal recognition particle, SRP54 subunit, M-domain"/>
    <property type="match status" value="1"/>
</dbReference>
<organism evidence="31 32">
    <name type="scientific">Atractosteus spatula</name>
    <name type="common">Alligator gar</name>
    <name type="synonym">Lepisosteus spatula</name>
    <dbReference type="NCBI Taxonomy" id="7917"/>
    <lineage>
        <taxon>Eukaryota</taxon>
        <taxon>Metazoa</taxon>
        <taxon>Chordata</taxon>
        <taxon>Craniata</taxon>
        <taxon>Vertebrata</taxon>
        <taxon>Euteleostomi</taxon>
        <taxon>Actinopterygii</taxon>
        <taxon>Neopterygii</taxon>
        <taxon>Holostei</taxon>
        <taxon>Semionotiformes</taxon>
        <taxon>Lepisosteidae</taxon>
        <taxon>Atractosteus</taxon>
    </lineage>
</organism>
<dbReference type="InterPro" id="IPR012990">
    <property type="entry name" value="Beta-sandwich_Sec23_24"/>
</dbReference>
<dbReference type="FunFam" id="1.10.260.30:FF:000002">
    <property type="entry name" value="Signal recognition particle 54 kDa protein"/>
    <property type="match status" value="1"/>
</dbReference>
<evidence type="ECO:0000256" key="6">
    <source>
        <dbReference type="ARBA" id="ARBA00009210"/>
    </source>
</evidence>
<gene>
    <name evidence="31" type="primary">Sec23a_0</name>
    <name evidence="31" type="ORF">GTO95_0016581</name>
</gene>
<comment type="similarity">
    <text evidence="5">Belongs to the GTP-binding SRP family. SRP54 subfamily.</text>
</comment>
<evidence type="ECO:0000256" key="14">
    <source>
        <dbReference type="ARBA" id="ARBA00022884"/>
    </source>
</evidence>
<dbReference type="Gene3D" id="1.20.120.730">
    <property type="entry name" value="Sec23/Sec24 helical domain"/>
    <property type="match status" value="1"/>
</dbReference>
<evidence type="ECO:0000256" key="16">
    <source>
        <dbReference type="ARBA" id="ARBA00022927"/>
    </source>
</evidence>
<dbReference type="Pfam" id="PF02881">
    <property type="entry name" value="SRP54_N"/>
    <property type="match status" value="1"/>
</dbReference>
<evidence type="ECO:0000256" key="5">
    <source>
        <dbReference type="ARBA" id="ARBA00005450"/>
    </source>
</evidence>
<dbReference type="NCBIfam" id="TIGR01425">
    <property type="entry name" value="SRP54_euk"/>
    <property type="match status" value="1"/>
</dbReference>
<evidence type="ECO:0000256" key="25">
    <source>
        <dbReference type="ARBA" id="ARBA00035672"/>
    </source>
</evidence>
<evidence type="ECO:0000256" key="2">
    <source>
        <dbReference type="ARBA" id="ARBA00004324"/>
    </source>
</evidence>
<reference evidence="31" key="1">
    <citation type="journal article" date="2021" name="Cell">
        <title>Tracing the genetic footprints of vertebrate landing in non-teleost ray-finned fishes.</title>
        <authorList>
            <person name="Bi X."/>
            <person name="Wang K."/>
            <person name="Yang L."/>
            <person name="Pan H."/>
            <person name="Jiang H."/>
            <person name="Wei Q."/>
            <person name="Fang M."/>
            <person name="Yu H."/>
            <person name="Zhu C."/>
            <person name="Cai Y."/>
            <person name="He Y."/>
            <person name="Gan X."/>
            <person name="Zeng H."/>
            <person name="Yu D."/>
            <person name="Zhu Y."/>
            <person name="Jiang H."/>
            <person name="Qiu Q."/>
            <person name="Yang H."/>
            <person name="Zhang Y.E."/>
            <person name="Wang W."/>
            <person name="Zhu M."/>
            <person name="He S."/>
            <person name="Zhang G."/>
        </authorList>
    </citation>
    <scope>NUCLEOTIDE SEQUENCE</scope>
    <source>
        <strain evidence="31">Allg_001</strain>
    </source>
</reference>
<keyword evidence="10" id="KW-0547">Nucleotide-binding</keyword>
<dbReference type="GO" id="GO:0008312">
    <property type="term" value="F:7S RNA binding"/>
    <property type="evidence" value="ECO:0007669"/>
    <property type="project" value="InterPro"/>
</dbReference>
<sequence length="1307" mass="146147">MVLADLGRKITSALRSLSNATIINEEVLNAMLKEVCAALLEADVNIKLVKQLRENVKSAIDLEEMASGLNKRRMIQHAVFKELVKLVDPGVKAWTPTKGKNNVIMFVGLQGSGKTTTCSKLAYYYQRKGWKTCLICADTFRAGAFDQLKQNATKARIPFYGSYTEMDPVIIASEGVEKFKNENFEIIIVDTSGRHKQEDSLFEEMLQVSNAVQPDNIVYVMDASIGQACEAQAKAFKDKVDVASVIVTKLDGHAKGGGALSAVAATKSPIIFIGTGEHIDDFEPFKTQPFISKLLGMGDIEGLIDKVNELKLDDNEELIDKLKHGQFTLRDMYEQFQNIMKMGPFSQIMGMIPGFGTDFMSKGNEQESMARLKKLMTIMDSMNDQELDSKDGAKLFSKQPTRIQRVARGAGVAPRDVQELLTQYTKFAQMVKKMGGIKGLFKGGDMSKNVNPSQMAKLNQQMAKMMDPRVLHHMGGMAGLQSMMRQFQQGAAGNMKGMMGFNNISEGGHVVGYVSGLCCQMQHWPREELEWRLAARQCEQASMATFQEFIQQNEDRDGVRFSWNVWPSSRLEATRMVVPVATLLTPLKERPDLPPIQYEPVLCSRATCRAVLNPLCQVDYRAKLWACNFCYQRNQFPPTYAGISEMNQPAELLHQFSTIEYVVQRGPQMPLIFLYVVDTCMEDEDLQALKESLQMSLSLLPPTALVGLITFGRMVQVHELGCEGISKSYVFRGTKDLSAKQLQEMLGLTKPAAAQAGRGVQVQQPPPSNRFLQPVQKIDMNLTDLLGELQRDPWPVPQGKRPLRSSGVALSIAVGLLECTFPNTGARIMMFIGGPATQGPGMVVGDELKTPIRSWHDIEKDNAKFMKKATKHYEALATRASNSGHIIDIYACALDQTGLLEMKCCANYTGGYMVMADSFNTSLFKQTFQRVFTKDVQGAFKMAFGGTLEIKTSREIKISGAIGPCVSLNAKGPCVSENEIGTGGTCQWKICGLDHNSTLAVYFEVVNQHNAPIPQGGRGAVQFVTQYQHSSGQRRIRVTTIARNWADAQTQIQSIAASFDQEASAILMARLAVFRAESEEGPDVLRWLDRQLIRLCQKFGDYHKDDPNSFRFSETFSLYPQFMFHLRRSPFLQVFNNSPDESSYYRHQFMRQDLTQSLIMIQPILYAYSFNGPPEPVLLDSSSILPDRILLMDTFFQILIYHGETVAQWRKAGYQDMPEYENFRHLLQAPVDDAQEILHSRFPMPRYIDTEHGGSQARFLLSKVNPSQTHNNMYAWGQESGAPILTDDVSLQVFMDHLKKLAVSSAA</sequence>
<dbReference type="FunFam" id="2.30.30.380:FF:000001">
    <property type="entry name" value="Protein transport protein SEC23"/>
    <property type="match status" value="1"/>
</dbReference>
<dbReference type="InterPro" id="IPR037364">
    <property type="entry name" value="Sec23"/>
</dbReference>
<keyword evidence="8" id="KW-0963">Cytoplasm</keyword>
<comment type="caution">
    <text evidence="31">The sequence shown here is derived from an EMBL/GenBank/DDBJ whole genome shotgun (WGS) entry which is preliminary data.</text>
</comment>
<keyword evidence="9" id="KW-0479">Metal-binding</keyword>
<evidence type="ECO:0000256" key="27">
    <source>
        <dbReference type="ARBA" id="ARBA00041231"/>
    </source>
</evidence>
<dbReference type="Proteomes" id="UP000736164">
    <property type="component" value="Unassembled WGS sequence"/>
</dbReference>
<dbReference type="InterPro" id="IPR003593">
    <property type="entry name" value="AAA+_ATPase"/>
</dbReference>
<dbReference type="PANTHER" id="PTHR11141:SF7">
    <property type="entry name" value="PROTEIN TRANSPORT PROTEIN SEC23A"/>
    <property type="match status" value="1"/>
</dbReference>
<comment type="function">
    <text evidence="28">Component of the signal recognition particle (SRP) complex, a ribonucleoprotein complex that mediates the cotranslational targeting of secretory and membrane proteins to the endoplasmic reticulum (ER). As part of the SRP complex, associates with the SRP receptor (SR) component SRPRA to target secretory proteins to the endoplasmic reticulum membrane. Binds to the signal sequence of presecretory proteins when they emerge from the ribosomes. Displays basal GTPase activity, and stimulates reciprocal GTPase activation of the SR subunit SRPRA. Forms a guanosine 5'-triphosphate (GTP)-dependent complex with the SR subunit SRPRA. SR compaction and GTPase mediated rearrangement of SR drive SRP-mediated cotranslational protein translocation into the ER. Requires the presence of SRP9/SRP14 and/or SRP19 to stably interact with RNA. Plays a role in proliferation and differentiation of granulocytic cells, neutrophils migration capacity and exocrine pancreas development.</text>
</comment>
<feature type="domain" description="SRP54-type proteins GTP-binding" evidence="30">
    <location>
        <begin position="269"/>
        <end position="282"/>
    </location>
</feature>
<dbReference type="SMART" id="SM00963">
    <property type="entry name" value="SRP54_N"/>
    <property type="match status" value="1"/>
</dbReference>
<evidence type="ECO:0000256" key="17">
    <source>
        <dbReference type="ARBA" id="ARBA00023134"/>
    </source>
</evidence>
<keyword evidence="11" id="KW-0378">Hydrolase</keyword>
<dbReference type="SUPFAM" id="SSF81811">
    <property type="entry name" value="Helical domain of Sec23/24"/>
    <property type="match status" value="1"/>
</dbReference>
<keyword evidence="22" id="KW-0968">Cytoplasmic vesicle</keyword>
<dbReference type="EMBL" id="JAAWVO010010672">
    <property type="protein sequence ID" value="MBN3313158.1"/>
    <property type="molecule type" value="Genomic_DNA"/>
</dbReference>
<dbReference type="InterPro" id="IPR036465">
    <property type="entry name" value="vWFA_dom_sf"/>
</dbReference>
<evidence type="ECO:0000256" key="3">
    <source>
        <dbReference type="ARBA" id="ARBA00004397"/>
    </source>
</evidence>
<dbReference type="Pfam" id="PF04811">
    <property type="entry name" value="Sec23_trunk"/>
    <property type="match status" value="1"/>
</dbReference>
<evidence type="ECO:0000256" key="7">
    <source>
        <dbReference type="ARBA" id="ARBA00022448"/>
    </source>
</evidence>
<dbReference type="SUPFAM" id="SSF52540">
    <property type="entry name" value="P-loop containing nucleoside triphosphate hydrolases"/>
    <property type="match status" value="1"/>
</dbReference>
<dbReference type="InterPro" id="IPR007123">
    <property type="entry name" value="Gelsolin-like_dom"/>
</dbReference>
<dbReference type="CDD" id="cd01478">
    <property type="entry name" value="Sec23-like"/>
    <property type="match status" value="1"/>
</dbReference>
<dbReference type="SUPFAM" id="SSF82754">
    <property type="entry name" value="C-terminal, gelsolin-like domain of Sec23/24"/>
    <property type="match status" value="1"/>
</dbReference>
<dbReference type="GO" id="GO:0030127">
    <property type="term" value="C:COPII vesicle coat"/>
    <property type="evidence" value="ECO:0007669"/>
    <property type="project" value="InterPro"/>
</dbReference>
<dbReference type="GO" id="GO:0005786">
    <property type="term" value="C:signal recognition particle, endoplasmic reticulum targeting"/>
    <property type="evidence" value="ECO:0007669"/>
    <property type="project" value="UniProtKB-KW"/>
</dbReference>
<dbReference type="InterPro" id="IPR022941">
    <property type="entry name" value="SRP54"/>
</dbReference>
<feature type="non-terminal residue" evidence="31">
    <location>
        <position position="1"/>
    </location>
</feature>
<dbReference type="SUPFAM" id="SSF82919">
    <property type="entry name" value="Zn-finger domain of Sec23/24"/>
    <property type="match status" value="1"/>
</dbReference>
<dbReference type="Pfam" id="PF04810">
    <property type="entry name" value="zf-Sec23_Sec24"/>
    <property type="match status" value="1"/>
</dbReference>
<dbReference type="Gene3D" id="1.20.120.140">
    <property type="entry name" value="Signal recognition particle SRP54, nucleotide-binding domain"/>
    <property type="match status" value="1"/>
</dbReference>
<dbReference type="GO" id="GO:0006886">
    <property type="term" value="P:intracellular protein transport"/>
    <property type="evidence" value="ECO:0007669"/>
    <property type="project" value="InterPro"/>
</dbReference>
<dbReference type="FunFam" id="3.40.50.300:FF:000022">
    <property type="entry name" value="Signal recognition particle 54 kDa subunit"/>
    <property type="match status" value="1"/>
</dbReference>
<dbReference type="InterPro" id="IPR004125">
    <property type="entry name" value="Signal_recog_particle_SRP54_M"/>
</dbReference>
<dbReference type="GO" id="GO:0005829">
    <property type="term" value="C:cytosol"/>
    <property type="evidence" value="ECO:0007669"/>
    <property type="project" value="UniProtKB-SubCell"/>
</dbReference>
<evidence type="ECO:0000256" key="11">
    <source>
        <dbReference type="ARBA" id="ARBA00022801"/>
    </source>
</evidence>
<evidence type="ECO:0000256" key="18">
    <source>
        <dbReference type="ARBA" id="ARBA00023135"/>
    </source>
</evidence>
<evidence type="ECO:0000256" key="10">
    <source>
        <dbReference type="ARBA" id="ARBA00022741"/>
    </source>
</evidence>
<dbReference type="InterPro" id="IPR006900">
    <property type="entry name" value="Sec23/24_helical_dom"/>
</dbReference>
<keyword evidence="17" id="KW-0342">GTP-binding</keyword>
<dbReference type="PROSITE" id="PS00300">
    <property type="entry name" value="SRP54"/>
    <property type="match status" value="1"/>
</dbReference>
<dbReference type="HAMAP" id="MF_00306">
    <property type="entry name" value="SRP54"/>
    <property type="match status" value="1"/>
</dbReference>
<evidence type="ECO:0000256" key="20">
    <source>
        <dbReference type="ARBA" id="ARBA00023242"/>
    </source>
</evidence>
<dbReference type="Gene3D" id="3.40.50.410">
    <property type="entry name" value="von Willebrand factor, type A domain"/>
    <property type="match status" value="1"/>
</dbReference>
<keyword evidence="12" id="KW-0256">Endoplasmic reticulum</keyword>
<dbReference type="SUPFAM" id="SSF53300">
    <property type="entry name" value="vWA-like"/>
    <property type="match status" value="1"/>
</dbReference>
<name>A0A8J7T7R3_ATRSP</name>
<dbReference type="PANTHER" id="PTHR11141">
    <property type="entry name" value="PROTEIN TRANSPORT PROTEIN SEC23"/>
    <property type="match status" value="1"/>
</dbReference>
<evidence type="ECO:0000313" key="32">
    <source>
        <dbReference type="Proteomes" id="UP000736164"/>
    </source>
</evidence>
<dbReference type="Gene3D" id="3.40.50.300">
    <property type="entry name" value="P-loop containing nucleotide triphosphate hydrolases"/>
    <property type="match status" value="1"/>
</dbReference>
<accession>A0A8J7T7R3</accession>
<dbReference type="EC" id="3.6.5.4" evidence="25"/>
<dbReference type="GO" id="GO:0008270">
    <property type="term" value="F:zinc ion binding"/>
    <property type="evidence" value="ECO:0007669"/>
    <property type="project" value="InterPro"/>
</dbReference>
<dbReference type="Pfam" id="PF02978">
    <property type="entry name" value="SRP_SPB"/>
    <property type="match status" value="1"/>
</dbReference>
<evidence type="ECO:0000256" key="13">
    <source>
        <dbReference type="ARBA" id="ARBA00022833"/>
    </source>
</evidence>
<evidence type="ECO:0000256" key="23">
    <source>
        <dbReference type="ARBA" id="ARBA00034832"/>
    </source>
</evidence>
<dbReference type="InterPro" id="IPR000897">
    <property type="entry name" value="SRP54_GTPase_dom"/>
</dbReference>
<dbReference type="Gene3D" id="3.40.20.10">
    <property type="entry name" value="Severin"/>
    <property type="match status" value="1"/>
</dbReference>
<dbReference type="GO" id="GO:0005525">
    <property type="term" value="F:GTP binding"/>
    <property type="evidence" value="ECO:0007669"/>
    <property type="project" value="UniProtKB-KW"/>
</dbReference>